<sequence>MIKYLFVSFLFLFSQENVFSQKKTSALSGKIICVDAGHGGTALTDSYRVGPGGEREEWINLRVAKLLQKMLEEKGAKVFMTRTTDDTIALWRRAKIAVDNKADLFVSIHHNATADPKVDFPIIYFHGNSSENLAGVVLGKELATTITKSLFKGNSPVSVASDFSIFPKAGAQVLRGTYGIPAVLAEAAFFSNPEEEQKLKQEDYNKKEAAAYTEAFEAFFSKPIPKIIPKNSLVTVPPFLVFEEAARMNEIARRWHQDFLDGQALMKNTDSTSIRQAYDLFTRSARSFPDSYIAADCHANRALLLRLMDKREEAREEEKRVREFYVKFAVKK</sequence>
<dbReference type="PANTHER" id="PTHR30404">
    <property type="entry name" value="N-ACETYLMURAMOYL-L-ALANINE AMIDASE"/>
    <property type="match status" value="1"/>
</dbReference>
<evidence type="ECO:0000313" key="5">
    <source>
        <dbReference type="Proteomes" id="UP000304900"/>
    </source>
</evidence>
<proteinExistence type="predicted"/>
<gene>
    <name evidence="4" type="ORF">FDK13_16525</name>
</gene>
<feature type="domain" description="MurNAc-LAA" evidence="3">
    <location>
        <begin position="94"/>
        <end position="217"/>
    </location>
</feature>
<dbReference type="GO" id="GO:0030288">
    <property type="term" value="C:outer membrane-bounded periplasmic space"/>
    <property type="evidence" value="ECO:0007669"/>
    <property type="project" value="TreeGrafter"/>
</dbReference>
<dbReference type="Pfam" id="PF01520">
    <property type="entry name" value="Amidase_3"/>
    <property type="match status" value="1"/>
</dbReference>
<dbReference type="AlphaFoldDB" id="A0A4U6D1Z7"/>
<reference evidence="4 5" key="1">
    <citation type="submission" date="2019-05" db="EMBL/GenBank/DDBJ databases">
        <title>Dyadobacter AR-3-8 sp. nov., isolated from arctic soil.</title>
        <authorList>
            <person name="Chaudhary D.K."/>
        </authorList>
    </citation>
    <scope>NUCLEOTIDE SEQUENCE [LARGE SCALE GENOMIC DNA]</scope>
    <source>
        <strain evidence="4 5">AR-3-8</strain>
    </source>
</reference>
<evidence type="ECO:0000259" key="3">
    <source>
        <dbReference type="SMART" id="SM00646"/>
    </source>
</evidence>
<dbReference type="GO" id="GO:0008745">
    <property type="term" value="F:N-acetylmuramoyl-L-alanine amidase activity"/>
    <property type="evidence" value="ECO:0007669"/>
    <property type="project" value="UniProtKB-EC"/>
</dbReference>
<evidence type="ECO:0000256" key="1">
    <source>
        <dbReference type="ARBA" id="ARBA00001561"/>
    </source>
</evidence>
<dbReference type="GO" id="GO:0009253">
    <property type="term" value="P:peptidoglycan catabolic process"/>
    <property type="evidence" value="ECO:0007669"/>
    <property type="project" value="InterPro"/>
</dbReference>
<dbReference type="OrthoDB" id="9772024at2"/>
<protein>
    <recommendedName>
        <fullName evidence="2">N-acetylmuramoyl-L-alanine amidase</fullName>
        <ecNumber evidence="2">3.5.1.28</ecNumber>
    </recommendedName>
</protein>
<dbReference type="PANTHER" id="PTHR30404:SF7">
    <property type="entry name" value="CELL WALL AMIDASE LYTH-RELATED"/>
    <property type="match status" value="1"/>
</dbReference>
<dbReference type="SUPFAM" id="SSF53187">
    <property type="entry name" value="Zn-dependent exopeptidases"/>
    <property type="match status" value="1"/>
</dbReference>
<comment type="caution">
    <text evidence="4">The sequence shown here is derived from an EMBL/GenBank/DDBJ whole genome shotgun (WGS) entry which is preliminary data.</text>
</comment>
<keyword evidence="5" id="KW-1185">Reference proteome</keyword>
<dbReference type="EC" id="3.5.1.28" evidence="2"/>
<organism evidence="4 5">
    <name type="scientific">Dyadobacter frigoris</name>
    <dbReference type="NCBI Taxonomy" id="2576211"/>
    <lineage>
        <taxon>Bacteria</taxon>
        <taxon>Pseudomonadati</taxon>
        <taxon>Bacteroidota</taxon>
        <taxon>Cytophagia</taxon>
        <taxon>Cytophagales</taxon>
        <taxon>Spirosomataceae</taxon>
        <taxon>Dyadobacter</taxon>
    </lineage>
</organism>
<dbReference type="Gene3D" id="3.40.630.40">
    <property type="entry name" value="Zn-dependent exopeptidases"/>
    <property type="match status" value="1"/>
</dbReference>
<dbReference type="SMART" id="SM00646">
    <property type="entry name" value="Ami_3"/>
    <property type="match status" value="1"/>
</dbReference>
<dbReference type="CDD" id="cd02696">
    <property type="entry name" value="MurNAc-LAA"/>
    <property type="match status" value="1"/>
</dbReference>
<dbReference type="RefSeq" id="WP_137341109.1">
    <property type="nucleotide sequence ID" value="NZ_BSQH01000033.1"/>
</dbReference>
<evidence type="ECO:0000256" key="2">
    <source>
        <dbReference type="ARBA" id="ARBA00011901"/>
    </source>
</evidence>
<dbReference type="EMBL" id="SZVO01000007">
    <property type="protein sequence ID" value="TKT91249.1"/>
    <property type="molecule type" value="Genomic_DNA"/>
</dbReference>
<dbReference type="InterPro" id="IPR050695">
    <property type="entry name" value="N-acetylmuramoyl_amidase_3"/>
</dbReference>
<dbReference type="InterPro" id="IPR002508">
    <property type="entry name" value="MurNAc-LAA_cat"/>
</dbReference>
<dbReference type="Proteomes" id="UP000304900">
    <property type="component" value="Unassembled WGS sequence"/>
</dbReference>
<accession>A0A4U6D1Z7</accession>
<comment type="catalytic activity">
    <reaction evidence="1">
        <text>Hydrolyzes the link between N-acetylmuramoyl residues and L-amino acid residues in certain cell-wall glycopeptides.</text>
        <dbReference type="EC" id="3.5.1.28"/>
    </reaction>
</comment>
<name>A0A4U6D1Z7_9BACT</name>
<evidence type="ECO:0000313" key="4">
    <source>
        <dbReference type="EMBL" id="TKT91249.1"/>
    </source>
</evidence>